<name>A0A8J2Z8S6_9PROT</name>
<evidence type="ECO:0000313" key="3">
    <source>
        <dbReference type="Proteomes" id="UP000597507"/>
    </source>
</evidence>
<feature type="domain" description="DNA ligase D polymerase" evidence="1">
    <location>
        <begin position="1"/>
        <end position="229"/>
    </location>
</feature>
<dbReference type="AlphaFoldDB" id="A0A8J2Z8S6"/>
<dbReference type="EMBL" id="BMKS01000002">
    <property type="protein sequence ID" value="GGG21848.1"/>
    <property type="molecule type" value="Genomic_DNA"/>
</dbReference>
<dbReference type="PANTHER" id="PTHR42705">
    <property type="entry name" value="BIFUNCTIONAL NON-HOMOLOGOUS END JOINING PROTEIN LIGD"/>
    <property type="match status" value="1"/>
</dbReference>
<evidence type="ECO:0000259" key="1">
    <source>
        <dbReference type="Pfam" id="PF21686"/>
    </source>
</evidence>
<dbReference type="PANTHER" id="PTHR42705:SF2">
    <property type="entry name" value="BIFUNCTIONAL NON-HOMOLOGOUS END JOINING PROTEIN LIGD"/>
    <property type="match status" value="1"/>
</dbReference>
<comment type="caution">
    <text evidence="2">The sequence shown here is derived from an EMBL/GenBank/DDBJ whole genome shotgun (WGS) entry which is preliminary data.</text>
</comment>
<dbReference type="InterPro" id="IPR014145">
    <property type="entry name" value="LigD_pol_dom"/>
</dbReference>
<dbReference type="InterPro" id="IPR052171">
    <property type="entry name" value="NHEJ_LigD"/>
</dbReference>
<organism evidence="2 3">
    <name type="scientific">Caldovatus sediminis</name>
    <dbReference type="NCBI Taxonomy" id="2041189"/>
    <lineage>
        <taxon>Bacteria</taxon>
        <taxon>Pseudomonadati</taxon>
        <taxon>Pseudomonadota</taxon>
        <taxon>Alphaproteobacteria</taxon>
        <taxon>Acetobacterales</taxon>
        <taxon>Roseomonadaceae</taxon>
        <taxon>Caldovatus</taxon>
    </lineage>
</organism>
<dbReference type="NCBIfam" id="TIGR02778">
    <property type="entry name" value="ligD_pol"/>
    <property type="match status" value="1"/>
</dbReference>
<keyword evidence="3" id="KW-1185">Reference proteome</keyword>
<gene>
    <name evidence="2" type="ORF">GCM10010964_07540</name>
</gene>
<accession>A0A8J2Z8S6</accession>
<sequence length="255" mass="26825">MPHLAGRPVTLLRAPGGIHGPRFFQRHPGGGLGPAIRRIVLPGEAKPLIGVDSAEGLAALAQAGALEVHPWGARLEDIERPDRPVFDIDPAEDLSFAAAVRAAHELRERLEGHGLAAFCKTTGAKGLHVVVPLRPRAAWPEARAFARAMSEAMACATPERHTTVLAKRARPGRVLLDYLRNDRGSSAVAPWSPRARPAATVSTPLAWSEVTEALDPLAFTIGTEAARLAVPDPGGGFATAARPLPEGAPWRAGGG</sequence>
<dbReference type="Pfam" id="PF21686">
    <property type="entry name" value="LigD_Prim-Pol"/>
    <property type="match status" value="1"/>
</dbReference>
<dbReference type="Gene3D" id="3.90.920.10">
    <property type="entry name" value="DNA primase, PRIM domain"/>
    <property type="match status" value="1"/>
</dbReference>
<proteinExistence type="predicted"/>
<evidence type="ECO:0000313" key="2">
    <source>
        <dbReference type="EMBL" id="GGG21848.1"/>
    </source>
</evidence>
<reference evidence="2 3" key="1">
    <citation type="journal article" date="2014" name="Int. J. Syst. Evol. Microbiol.">
        <title>Complete genome sequence of Corynebacterium casei LMG S-19264T (=DSM 44701T), isolated from a smear-ripened cheese.</title>
        <authorList>
            <consortium name="US DOE Joint Genome Institute (JGI-PGF)"/>
            <person name="Walter F."/>
            <person name="Albersmeier A."/>
            <person name="Kalinowski J."/>
            <person name="Ruckert C."/>
        </authorList>
    </citation>
    <scope>NUCLEOTIDE SEQUENCE [LARGE SCALE GENOMIC DNA]</scope>
    <source>
        <strain evidence="2 3">CGMCC 1.16330</strain>
    </source>
</reference>
<protein>
    <recommendedName>
        <fullName evidence="1">DNA ligase D polymerase domain-containing protein</fullName>
    </recommendedName>
</protein>
<dbReference type="Proteomes" id="UP000597507">
    <property type="component" value="Unassembled WGS sequence"/>
</dbReference>